<name>A0A1R3RUZ8_ASPC5</name>
<accession>A0A1R3RUZ8</accession>
<keyword evidence="3" id="KW-1185">Reference proteome</keyword>
<sequence>MGGGLEVGEGSRSAQITGGPRRGGATSGNGCCGGALSRTVRFVGIQLAGRRAQDDGSCEDWRPHRRRERRATRASEGGCEAAVEGLQRRVLIIAAWHHTASVCQRQNLKEAPLGLSCALSATCTADWTEQSVQPRWHLTAALIVGSRNDVNPDKEESQAGPADMWTCGQMYSPRCHLAGGTGQRLNARWPACHLWRSEIRTKPYHTKCTTITTPPFKTIRGVKHIPWTGVAHDPP</sequence>
<organism evidence="2 3">
    <name type="scientific">Aspergillus carbonarius (strain ITEM 5010)</name>
    <dbReference type="NCBI Taxonomy" id="602072"/>
    <lineage>
        <taxon>Eukaryota</taxon>
        <taxon>Fungi</taxon>
        <taxon>Dikarya</taxon>
        <taxon>Ascomycota</taxon>
        <taxon>Pezizomycotina</taxon>
        <taxon>Eurotiomycetes</taxon>
        <taxon>Eurotiomycetidae</taxon>
        <taxon>Eurotiales</taxon>
        <taxon>Aspergillaceae</taxon>
        <taxon>Aspergillus</taxon>
        <taxon>Aspergillus subgen. Circumdati</taxon>
    </lineage>
</organism>
<evidence type="ECO:0000313" key="3">
    <source>
        <dbReference type="Proteomes" id="UP000188318"/>
    </source>
</evidence>
<evidence type="ECO:0000256" key="1">
    <source>
        <dbReference type="SAM" id="MobiDB-lite"/>
    </source>
</evidence>
<dbReference type="EMBL" id="KV907496">
    <property type="protein sequence ID" value="OOF98287.1"/>
    <property type="molecule type" value="Genomic_DNA"/>
</dbReference>
<feature type="compositionally biased region" description="Basic residues" evidence="1">
    <location>
        <begin position="63"/>
        <end position="72"/>
    </location>
</feature>
<dbReference type="Proteomes" id="UP000188318">
    <property type="component" value="Unassembled WGS sequence"/>
</dbReference>
<reference evidence="3" key="1">
    <citation type="journal article" date="2017" name="Genome Biol.">
        <title>Comparative genomics reveals high biological diversity and specific adaptations in the industrially and medically important fungal genus Aspergillus.</title>
        <authorList>
            <person name="de Vries R.P."/>
            <person name="Riley R."/>
            <person name="Wiebenga A."/>
            <person name="Aguilar-Osorio G."/>
            <person name="Amillis S."/>
            <person name="Uchima C.A."/>
            <person name="Anderluh G."/>
            <person name="Asadollahi M."/>
            <person name="Askin M."/>
            <person name="Barry K."/>
            <person name="Battaglia E."/>
            <person name="Bayram O."/>
            <person name="Benocci T."/>
            <person name="Braus-Stromeyer S.A."/>
            <person name="Caldana C."/>
            <person name="Canovas D."/>
            <person name="Cerqueira G.C."/>
            <person name="Chen F."/>
            <person name="Chen W."/>
            <person name="Choi C."/>
            <person name="Clum A."/>
            <person name="Dos Santos R.A."/>
            <person name="Damasio A.R."/>
            <person name="Diallinas G."/>
            <person name="Emri T."/>
            <person name="Fekete E."/>
            <person name="Flipphi M."/>
            <person name="Freyberg S."/>
            <person name="Gallo A."/>
            <person name="Gournas C."/>
            <person name="Habgood R."/>
            <person name="Hainaut M."/>
            <person name="Harispe M.L."/>
            <person name="Henrissat B."/>
            <person name="Hilden K.S."/>
            <person name="Hope R."/>
            <person name="Hossain A."/>
            <person name="Karabika E."/>
            <person name="Karaffa L."/>
            <person name="Karanyi Z."/>
            <person name="Krasevec N."/>
            <person name="Kuo A."/>
            <person name="Kusch H."/>
            <person name="LaButti K."/>
            <person name="Lagendijk E.L."/>
            <person name="Lapidus A."/>
            <person name="Levasseur A."/>
            <person name="Lindquist E."/>
            <person name="Lipzen A."/>
            <person name="Logrieco A.F."/>
            <person name="MacCabe A."/>
            <person name="Maekelae M.R."/>
            <person name="Malavazi I."/>
            <person name="Melin P."/>
            <person name="Meyer V."/>
            <person name="Mielnichuk N."/>
            <person name="Miskei M."/>
            <person name="Molnar A.P."/>
            <person name="Mule G."/>
            <person name="Ngan C.Y."/>
            <person name="Orejas M."/>
            <person name="Orosz E."/>
            <person name="Ouedraogo J.P."/>
            <person name="Overkamp K.M."/>
            <person name="Park H.-S."/>
            <person name="Perrone G."/>
            <person name="Piumi F."/>
            <person name="Punt P.J."/>
            <person name="Ram A.F."/>
            <person name="Ramon A."/>
            <person name="Rauscher S."/>
            <person name="Record E."/>
            <person name="Riano-Pachon D.M."/>
            <person name="Robert V."/>
            <person name="Roehrig J."/>
            <person name="Ruller R."/>
            <person name="Salamov A."/>
            <person name="Salih N.S."/>
            <person name="Samson R.A."/>
            <person name="Sandor E."/>
            <person name="Sanguinetti M."/>
            <person name="Schuetze T."/>
            <person name="Sepcic K."/>
            <person name="Shelest E."/>
            <person name="Sherlock G."/>
            <person name="Sophianopoulou V."/>
            <person name="Squina F.M."/>
            <person name="Sun H."/>
            <person name="Susca A."/>
            <person name="Todd R.B."/>
            <person name="Tsang A."/>
            <person name="Unkles S.E."/>
            <person name="van de Wiele N."/>
            <person name="van Rossen-Uffink D."/>
            <person name="Oliveira J.V."/>
            <person name="Vesth T.C."/>
            <person name="Visser J."/>
            <person name="Yu J.-H."/>
            <person name="Zhou M."/>
            <person name="Andersen M.R."/>
            <person name="Archer D.B."/>
            <person name="Baker S.E."/>
            <person name="Benoit I."/>
            <person name="Brakhage A.A."/>
            <person name="Braus G.H."/>
            <person name="Fischer R."/>
            <person name="Frisvad J.C."/>
            <person name="Goldman G.H."/>
            <person name="Houbraken J."/>
            <person name="Oakley B."/>
            <person name="Pocsi I."/>
            <person name="Scazzocchio C."/>
            <person name="Seiboth B."/>
            <person name="vanKuyk P.A."/>
            <person name="Wortman J."/>
            <person name="Dyer P.S."/>
            <person name="Grigoriev I.V."/>
        </authorList>
    </citation>
    <scope>NUCLEOTIDE SEQUENCE [LARGE SCALE GENOMIC DNA]</scope>
    <source>
        <strain evidence="3">ITEM 5010</strain>
    </source>
</reference>
<protein>
    <submittedName>
        <fullName evidence="2">Uncharacterized protein</fullName>
    </submittedName>
</protein>
<proteinExistence type="predicted"/>
<dbReference type="VEuPathDB" id="FungiDB:ASPCADRAFT_505241"/>
<dbReference type="AlphaFoldDB" id="A0A1R3RUZ8"/>
<gene>
    <name evidence="2" type="ORF">ASPCADRAFT_505241</name>
</gene>
<evidence type="ECO:0000313" key="2">
    <source>
        <dbReference type="EMBL" id="OOF98287.1"/>
    </source>
</evidence>
<feature type="region of interest" description="Disordered" evidence="1">
    <location>
        <begin position="54"/>
        <end position="76"/>
    </location>
</feature>
<feature type="region of interest" description="Disordered" evidence="1">
    <location>
        <begin position="1"/>
        <end position="27"/>
    </location>
</feature>